<dbReference type="FunFam" id="3.40.50.1000:FF:000389">
    <property type="entry name" value="CTDNEP1 isoform 2"/>
    <property type="match status" value="1"/>
</dbReference>
<dbReference type="GO" id="GO:0016787">
    <property type="term" value="F:hydrolase activity"/>
    <property type="evidence" value="ECO:0007669"/>
    <property type="project" value="UniProtKB-KW"/>
</dbReference>
<feature type="domain" description="FCP1 homology" evidence="2">
    <location>
        <begin position="1"/>
        <end position="103"/>
    </location>
</feature>
<comment type="subunit">
    <text evidence="1">Component of the TIM23 complex.</text>
</comment>
<sequence length="103" mass="12223">MVQKKILVLDLDETLIHSHHDGLVRPAVKPGTPPDFILRVEIDRHPVRFYVYKRPHVDYFLSVVNQWFELVVFTASMEIYGAAVADKLDNRRGMLRRRYYRQV</sequence>
<keyword evidence="4" id="KW-1185">Reference proteome</keyword>
<evidence type="ECO:0000313" key="4">
    <source>
        <dbReference type="Proteomes" id="UP000276133"/>
    </source>
</evidence>
<organism evidence="3 4">
    <name type="scientific">Brachionus plicatilis</name>
    <name type="common">Marine rotifer</name>
    <name type="synonym">Brachionus muelleri</name>
    <dbReference type="NCBI Taxonomy" id="10195"/>
    <lineage>
        <taxon>Eukaryota</taxon>
        <taxon>Metazoa</taxon>
        <taxon>Spiralia</taxon>
        <taxon>Gnathifera</taxon>
        <taxon>Rotifera</taxon>
        <taxon>Eurotatoria</taxon>
        <taxon>Monogononta</taxon>
        <taxon>Pseudotrocha</taxon>
        <taxon>Ploima</taxon>
        <taxon>Brachionidae</taxon>
        <taxon>Brachionus</taxon>
    </lineage>
</organism>
<dbReference type="InterPro" id="IPR004274">
    <property type="entry name" value="FCP1_dom"/>
</dbReference>
<comment type="caution">
    <text evidence="3">The sequence shown here is derived from an EMBL/GenBank/DDBJ whole genome shotgun (WGS) entry which is preliminary data.</text>
</comment>
<keyword evidence="1" id="KW-0813">Transport</keyword>
<dbReference type="SMART" id="SM00577">
    <property type="entry name" value="CPDc"/>
    <property type="match status" value="1"/>
</dbReference>
<comment type="similarity">
    <text evidence="1">Belongs to the TIM50 family.</text>
</comment>
<keyword evidence="1" id="KW-0653">Protein transport</keyword>
<dbReference type="Proteomes" id="UP000276133">
    <property type="component" value="Unassembled WGS sequence"/>
</dbReference>
<dbReference type="InterPro" id="IPR050365">
    <property type="entry name" value="TIM50"/>
</dbReference>
<dbReference type="InterPro" id="IPR023214">
    <property type="entry name" value="HAD_sf"/>
</dbReference>
<name>A0A3M7QE04_BRAPC</name>
<protein>
    <recommendedName>
        <fullName evidence="1">Mitochondrial import inner membrane translocase subunit TIM50</fullName>
    </recommendedName>
</protein>
<dbReference type="PANTHER" id="PTHR12210">
    <property type="entry name" value="DULLARD PROTEIN PHOSPHATASE"/>
    <property type="match status" value="1"/>
</dbReference>
<dbReference type="EMBL" id="REGN01006468">
    <property type="protein sequence ID" value="RNA09422.1"/>
    <property type="molecule type" value="Genomic_DNA"/>
</dbReference>
<dbReference type="InterPro" id="IPR036412">
    <property type="entry name" value="HAD-like_sf"/>
</dbReference>
<evidence type="ECO:0000256" key="1">
    <source>
        <dbReference type="RuleBase" id="RU365079"/>
    </source>
</evidence>
<evidence type="ECO:0000259" key="2">
    <source>
        <dbReference type="PROSITE" id="PS50969"/>
    </source>
</evidence>
<keyword evidence="1" id="KW-0496">Mitochondrion</keyword>
<dbReference type="CDD" id="cd07521">
    <property type="entry name" value="HAD_FCP1-like"/>
    <property type="match status" value="1"/>
</dbReference>
<comment type="subcellular location">
    <subcellularLocation>
        <location evidence="1">Mitochondrion inner membrane</location>
        <topology evidence="1">Single-pass membrane protein</topology>
    </subcellularLocation>
</comment>
<dbReference type="GO" id="GO:0015031">
    <property type="term" value="P:protein transport"/>
    <property type="evidence" value="ECO:0007669"/>
    <property type="project" value="UniProtKB-KW"/>
</dbReference>
<dbReference type="SUPFAM" id="SSF56784">
    <property type="entry name" value="HAD-like"/>
    <property type="match status" value="1"/>
</dbReference>
<reference evidence="3 4" key="1">
    <citation type="journal article" date="2018" name="Sci. Rep.">
        <title>Genomic signatures of local adaptation to the degree of environmental predictability in rotifers.</title>
        <authorList>
            <person name="Franch-Gras L."/>
            <person name="Hahn C."/>
            <person name="Garcia-Roger E.M."/>
            <person name="Carmona M.J."/>
            <person name="Serra M."/>
            <person name="Gomez A."/>
        </authorList>
    </citation>
    <scope>NUCLEOTIDE SEQUENCE [LARGE SCALE GENOMIC DNA]</scope>
    <source>
        <strain evidence="3">HYR1</strain>
    </source>
</reference>
<keyword evidence="3" id="KW-0378">Hydrolase</keyword>
<proteinExistence type="inferred from homology"/>
<dbReference type="AlphaFoldDB" id="A0A3M7QE04"/>
<dbReference type="OrthoDB" id="277011at2759"/>
<keyword evidence="1" id="KW-0811">Translocation</keyword>
<dbReference type="GO" id="GO:0005744">
    <property type="term" value="C:TIM23 mitochondrial import inner membrane translocase complex"/>
    <property type="evidence" value="ECO:0007669"/>
    <property type="project" value="UniProtKB-UniRule"/>
</dbReference>
<dbReference type="PROSITE" id="PS50969">
    <property type="entry name" value="FCP1"/>
    <property type="match status" value="1"/>
</dbReference>
<keyword evidence="1" id="KW-0809">Transit peptide</keyword>
<comment type="function">
    <text evidence="1">Essential component of the TIM23 complex, a complex that mediates the translocation of transit peptide-containing proteins across the mitochondrial inner membrane.</text>
</comment>
<dbReference type="Pfam" id="PF03031">
    <property type="entry name" value="NIF"/>
    <property type="match status" value="1"/>
</dbReference>
<accession>A0A3M7QE04</accession>
<dbReference type="Gene3D" id="3.40.50.1000">
    <property type="entry name" value="HAD superfamily/HAD-like"/>
    <property type="match status" value="1"/>
</dbReference>
<dbReference type="STRING" id="10195.A0A3M7QE04"/>
<gene>
    <name evidence="3" type="ORF">BpHYR1_037931</name>
</gene>
<evidence type="ECO:0000313" key="3">
    <source>
        <dbReference type="EMBL" id="RNA09422.1"/>
    </source>
</evidence>